<proteinExistence type="predicted"/>
<organism evidence="2 3">
    <name type="scientific">Gossypium gossypioides</name>
    <name type="common">Mexican cotton</name>
    <name type="synonym">Selera gossypioides</name>
    <dbReference type="NCBI Taxonomy" id="34282"/>
    <lineage>
        <taxon>Eukaryota</taxon>
        <taxon>Viridiplantae</taxon>
        <taxon>Streptophyta</taxon>
        <taxon>Embryophyta</taxon>
        <taxon>Tracheophyta</taxon>
        <taxon>Spermatophyta</taxon>
        <taxon>Magnoliopsida</taxon>
        <taxon>eudicotyledons</taxon>
        <taxon>Gunneridae</taxon>
        <taxon>Pentapetalae</taxon>
        <taxon>rosids</taxon>
        <taxon>malvids</taxon>
        <taxon>Malvales</taxon>
        <taxon>Malvaceae</taxon>
        <taxon>Malvoideae</taxon>
        <taxon>Gossypium</taxon>
    </lineage>
</organism>
<dbReference type="OrthoDB" id="1430424at2759"/>
<feature type="transmembrane region" description="Helical" evidence="1">
    <location>
        <begin position="12"/>
        <end position="28"/>
    </location>
</feature>
<keyword evidence="3" id="KW-1185">Reference proteome</keyword>
<sequence>MILYRFGDFEWVSLLGIWGAIGYAPLLTRRMKRLAVGPMTTPEHNEWWVEESMIISPSKVKKIVSQ</sequence>
<name>A0A7J9BTZ3_GOSGO</name>
<evidence type="ECO:0000256" key="1">
    <source>
        <dbReference type="SAM" id="Phobius"/>
    </source>
</evidence>
<keyword evidence="1" id="KW-0472">Membrane</keyword>
<reference evidence="2 3" key="1">
    <citation type="journal article" date="2019" name="Genome Biol. Evol.">
        <title>Insights into the evolution of the New World diploid cottons (Gossypium, subgenus Houzingenia) based on genome sequencing.</title>
        <authorList>
            <person name="Grover C.E."/>
            <person name="Arick M.A. 2nd"/>
            <person name="Thrash A."/>
            <person name="Conover J.L."/>
            <person name="Sanders W.S."/>
            <person name="Peterson D.G."/>
            <person name="Frelichowski J.E."/>
            <person name="Scheffler J.A."/>
            <person name="Scheffler B.E."/>
            <person name="Wendel J.F."/>
        </authorList>
    </citation>
    <scope>NUCLEOTIDE SEQUENCE [LARGE SCALE GENOMIC DNA]</scope>
    <source>
        <strain evidence="2">5</strain>
        <tissue evidence="2">Leaf</tissue>
    </source>
</reference>
<keyword evidence="1" id="KW-0812">Transmembrane</keyword>
<protein>
    <submittedName>
        <fullName evidence="2">Uncharacterized protein</fullName>
    </submittedName>
</protein>
<accession>A0A7J9BTZ3</accession>
<dbReference type="Proteomes" id="UP000593579">
    <property type="component" value="Unassembled WGS sequence"/>
</dbReference>
<keyword evidence="1" id="KW-1133">Transmembrane helix</keyword>
<dbReference type="PANTHER" id="PTHR48200">
    <property type="entry name" value="PROTEIN, PUTATIVE-RELATED"/>
    <property type="match status" value="1"/>
</dbReference>
<evidence type="ECO:0000313" key="2">
    <source>
        <dbReference type="EMBL" id="MBA0739662.1"/>
    </source>
</evidence>
<dbReference type="PANTHER" id="PTHR48200:SF1">
    <property type="entry name" value="AMINOTRANSFERASE-LIKE PLANT MOBILE DOMAIN-CONTAINING PROTEIN"/>
    <property type="match status" value="1"/>
</dbReference>
<gene>
    <name evidence="2" type="ORF">Gogos_012908</name>
</gene>
<comment type="caution">
    <text evidence="2">The sequence shown here is derived from an EMBL/GenBank/DDBJ whole genome shotgun (WGS) entry which is preliminary data.</text>
</comment>
<dbReference type="AlphaFoldDB" id="A0A7J9BTZ3"/>
<dbReference type="EMBL" id="JABEZY010000006">
    <property type="protein sequence ID" value="MBA0739662.1"/>
    <property type="molecule type" value="Genomic_DNA"/>
</dbReference>
<evidence type="ECO:0000313" key="3">
    <source>
        <dbReference type="Proteomes" id="UP000593579"/>
    </source>
</evidence>